<dbReference type="eggNOG" id="COG0408">
    <property type="taxonomic scope" value="Bacteria"/>
</dbReference>
<protein>
    <recommendedName>
        <fullName evidence="4">coproporphyrinogen oxidase</fullName>
        <ecNumber evidence="4">1.3.3.3</ecNumber>
    </recommendedName>
</protein>
<dbReference type="PRINTS" id="PR00073">
    <property type="entry name" value="COPRGNOXDASE"/>
</dbReference>
<evidence type="ECO:0000256" key="4">
    <source>
        <dbReference type="ARBA" id="ARBA00012869"/>
    </source>
</evidence>
<evidence type="ECO:0000313" key="8">
    <source>
        <dbReference type="EMBL" id="EJW21619.1"/>
    </source>
</evidence>
<reference evidence="8 9" key="1">
    <citation type="journal article" date="2012" name="J. Bacteriol.">
        <title>Genome Sequence of Strain IMCC14465, Isolated from the East Sea, Belonging to the PS1 Clade of Alphaproteobacteria.</title>
        <authorList>
            <person name="Yang S.J."/>
            <person name="Kang I."/>
            <person name="Cho J.C."/>
        </authorList>
    </citation>
    <scope>NUCLEOTIDE SEQUENCE [LARGE SCALE GENOMIC DNA]</scope>
    <source>
        <strain evidence="8 9">IMCC14465</strain>
    </source>
</reference>
<dbReference type="STRING" id="1220535.IMCC14465_14150"/>
<evidence type="ECO:0000256" key="6">
    <source>
        <dbReference type="ARBA" id="ARBA00023133"/>
    </source>
</evidence>
<dbReference type="GO" id="GO:0004109">
    <property type="term" value="F:coproporphyrinogen oxidase activity"/>
    <property type="evidence" value="ECO:0007669"/>
    <property type="project" value="UniProtKB-EC"/>
</dbReference>
<name>J9E132_9PROT</name>
<evidence type="ECO:0000256" key="3">
    <source>
        <dbReference type="ARBA" id="ARBA00011738"/>
    </source>
</evidence>
<proteinExistence type="inferred from homology"/>
<dbReference type="InterPro" id="IPR001260">
    <property type="entry name" value="Coprogen_oxidase_aer"/>
</dbReference>
<keyword evidence="5" id="KW-0560">Oxidoreductase</keyword>
<evidence type="ECO:0000256" key="7">
    <source>
        <dbReference type="ARBA" id="ARBA00023244"/>
    </source>
</evidence>
<keyword evidence="6" id="KW-0350">Heme biosynthesis</keyword>
<dbReference type="Gene3D" id="3.40.1500.10">
    <property type="entry name" value="Coproporphyrinogen III oxidase, aerobic"/>
    <property type="match status" value="1"/>
</dbReference>
<dbReference type="GO" id="GO:0005737">
    <property type="term" value="C:cytoplasm"/>
    <property type="evidence" value="ECO:0007669"/>
    <property type="project" value="TreeGrafter"/>
</dbReference>
<dbReference type="AlphaFoldDB" id="J9E132"/>
<keyword evidence="9" id="KW-1185">Reference proteome</keyword>
<dbReference type="GO" id="GO:0006782">
    <property type="term" value="P:protoporphyrinogen IX biosynthetic process"/>
    <property type="evidence" value="ECO:0007669"/>
    <property type="project" value="TreeGrafter"/>
</dbReference>
<dbReference type="PANTHER" id="PTHR10755:SF0">
    <property type="entry name" value="OXYGEN-DEPENDENT COPROPORPHYRINOGEN-III OXIDASE, MITOCHONDRIAL"/>
    <property type="match status" value="1"/>
</dbReference>
<dbReference type="PIRSF" id="PIRSF000166">
    <property type="entry name" value="Coproporphyri_ox"/>
    <property type="match status" value="1"/>
</dbReference>
<sequence length="299" mass="33801">MIVIKALLETLKMTSAPETDWTDQKQRATSWFRELRDNLCAAMESLEPDGTQFERTIWQRGDGSQDLGGGEMSMLHGTVFEKAGVHISMVYGEFSEQFRGQIEGASEDPRFWASGISVIAHPRNPHAPTAHMNTRMVVTTKGWFGGGGDLTPMLQAQRHADHPDTQDFHHAYKAACDAHDAAYYADFKEKCDAYFFLPHRNETRGTGGIFYDHLNTGDWDKDFAFTQDVGRAFLNVYPDIISRRKDTAYNDADREAQLVQRGRYVEFNLLYDRGTTFGLKTGGNVDSILSSMPPEVRWP</sequence>
<dbReference type="PATRIC" id="fig|1220535.3.peg.1407"/>
<dbReference type="EC" id="1.3.3.3" evidence="4"/>
<evidence type="ECO:0000256" key="5">
    <source>
        <dbReference type="ARBA" id="ARBA00023002"/>
    </source>
</evidence>
<organism evidence="8 9">
    <name type="scientific">alpha proteobacterium IMCC14465</name>
    <dbReference type="NCBI Taxonomy" id="1220535"/>
    <lineage>
        <taxon>Bacteria</taxon>
        <taxon>Pseudomonadati</taxon>
        <taxon>Pseudomonadota</taxon>
        <taxon>Alphaproteobacteria</taxon>
        <taxon>PS1 clade</taxon>
    </lineage>
</organism>
<dbReference type="EMBL" id="ALYF01000003">
    <property type="protein sequence ID" value="EJW21619.1"/>
    <property type="molecule type" value="Genomic_DNA"/>
</dbReference>
<evidence type="ECO:0000313" key="9">
    <source>
        <dbReference type="Proteomes" id="UP000004836"/>
    </source>
</evidence>
<evidence type="ECO:0000256" key="1">
    <source>
        <dbReference type="ARBA" id="ARBA00005168"/>
    </source>
</evidence>
<dbReference type="NCBIfam" id="NF003727">
    <property type="entry name" value="PRK05330.1"/>
    <property type="match status" value="1"/>
</dbReference>
<evidence type="ECO:0000256" key="2">
    <source>
        <dbReference type="ARBA" id="ARBA00010644"/>
    </source>
</evidence>
<dbReference type="Proteomes" id="UP000004836">
    <property type="component" value="Unassembled WGS sequence"/>
</dbReference>
<comment type="pathway">
    <text evidence="1">Porphyrin-containing compound metabolism; protoporphyrin-IX biosynthesis; protoporphyrinogen-IX from coproporphyrinogen-III (O2 route): step 1/1.</text>
</comment>
<dbReference type="SUPFAM" id="SSF102886">
    <property type="entry name" value="Coproporphyrinogen III oxidase"/>
    <property type="match status" value="1"/>
</dbReference>
<keyword evidence="7" id="KW-0627">Porphyrin biosynthesis</keyword>
<comment type="caution">
    <text evidence="8">The sequence shown here is derived from an EMBL/GenBank/DDBJ whole genome shotgun (WGS) entry which is preliminary data.</text>
</comment>
<dbReference type="PANTHER" id="PTHR10755">
    <property type="entry name" value="COPROPORPHYRINOGEN III OXIDASE, MITOCHONDRIAL"/>
    <property type="match status" value="1"/>
</dbReference>
<accession>J9E132</accession>
<comment type="similarity">
    <text evidence="2">Belongs to the aerobic coproporphyrinogen-III oxidase family.</text>
</comment>
<comment type="subunit">
    <text evidence="3">Homodimer.</text>
</comment>
<dbReference type="Pfam" id="PF01218">
    <property type="entry name" value="Coprogen_oxidas"/>
    <property type="match status" value="1"/>
</dbReference>
<gene>
    <name evidence="8" type="ORF">IMCC14465_14150</name>
</gene>
<dbReference type="InterPro" id="IPR036406">
    <property type="entry name" value="Coprogen_oxidase_aer_sf"/>
</dbReference>